<evidence type="ECO:0000313" key="4">
    <source>
        <dbReference type="Proteomes" id="UP001327093"/>
    </source>
</evidence>
<dbReference type="PROSITE" id="PS50104">
    <property type="entry name" value="TIR"/>
    <property type="match status" value="1"/>
</dbReference>
<reference evidence="3 4" key="1">
    <citation type="submission" date="2023-10" db="EMBL/GenBank/DDBJ databases">
        <title>Saccharopolyspora sp. nov., isolated from mangrove soil.</title>
        <authorList>
            <person name="Lu Y."/>
            <person name="Liu W."/>
        </authorList>
    </citation>
    <scope>NUCLEOTIDE SEQUENCE [LARGE SCALE GENOMIC DNA]</scope>
    <source>
        <strain evidence="3 4">S2-29</strain>
    </source>
</reference>
<feature type="compositionally biased region" description="Basic and acidic residues" evidence="1">
    <location>
        <begin position="209"/>
        <end position="218"/>
    </location>
</feature>
<dbReference type="InterPro" id="IPR000157">
    <property type="entry name" value="TIR_dom"/>
</dbReference>
<evidence type="ECO:0000313" key="3">
    <source>
        <dbReference type="EMBL" id="MEB3368587.1"/>
    </source>
</evidence>
<dbReference type="SUPFAM" id="SSF52200">
    <property type="entry name" value="Toll/Interleukin receptor TIR domain"/>
    <property type="match status" value="1"/>
</dbReference>
<dbReference type="EMBL" id="JAWLNX010000008">
    <property type="protein sequence ID" value="MEB3368587.1"/>
    <property type="molecule type" value="Genomic_DNA"/>
</dbReference>
<gene>
    <name evidence="3" type="ORF">R4I43_14350</name>
</gene>
<evidence type="ECO:0000259" key="2">
    <source>
        <dbReference type="PROSITE" id="PS50104"/>
    </source>
</evidence>
<accession>A0ABU6AAI5</accession>
<feature type="domain" description="TIR" evidence="2">
    <location>
        <begin position="1"/>
        <end position="152"/>
    </location>
</feature>
<proteinExistence type="predicted"/>
<protein>
    <submittedName>
        <fullName evidence="3">Toll/interleukin-1 receptor domain-containing protein</fullName>
    </submittedName>
</protein>
<sequence>MPEIFVNYRTGFGEQAAAHLEDHLSRHFGSERVFRDATSIDPGVNFQERLQAASSSARVLLAVIGEGWAGAVRNGRIALEDPADWIRREILNAREAGARIIPVLCGHNMEPLRSSELPPELDFLADNQALRLDHRNSGDDLDQITRKLGEIVSGLEKPEGRVRNINHGSVNTLIQSERVGDVTIGDTSSTTHFHGTVTGPLHTGSGPLHVDRTREEEK</sequence>
<comment type="caution">
    <text evidence="3">The sequence shown here is derived from an EMBL/GenBank/DDBJ whole genome shotgun (WGS) entry which is preliminary data.</text>
</comment>
<keyword evidence="3" id="KW-0675">Receptor</keyword>
<keyword evidence="4" id="KW-1185">Reference proteome</keyword>
<feature type="region of interest" description="Disordered" evidence="1">
    <location>
        <begin position="192"/>
        <end position="218"/>
    </location>
</feature>
<dbReference type="Gene3D" id="3.40.50.10140">
    <property type="entry name" value="Toll/interleukin-1 receptor homology (TIR) domain"/>
    <property type="match status" value="1"/>
</dbReference>
<evidence type="ECO:0000256" key="1">
    <source>
        <dbReference type="SAM" id="MobiDB-lite"/>
    </source>
</evidence>
<organism evidence="3 4">
    <name type="scientific">Saccharopolyspora mangrovi</name>
    <dbReference type="NCBI Taxonomy" id="3082379"/>
    <lineage>
        <taxon>Bacteria</taxon>
        <taxon>Bacillati</taxon>
        <taxon>Actinomycetota</taxon>
        <taxon>Actinomycetes</taxon>
        <taxon>Pseudonocardiales</taxon>
        <taxon>Pseudonocardiaceae</taxon>
        <taxon>Saccharopolyspora</taxon>
    </lineage>
</organism>
<dbReference type="Pfam" id="PF13676">
    <property type="entry name" value="TIR_2"/>
    <property type="match status" value="1"/>
</dbReference>
<dbReference type="InterPro" id="IPR035897">
    <property type="entry name" value="Toll_tir_struct_dom_sf"/>
</dbReference>
<dbReference type="Proteomes" id="UP001327093">
    <property type="component" value="Unassembled WGS sequence"/>
</dbReference>
<dbReference type="RefSeq" id="WP_324266106.1">
    <property type="nucleotide sequence ID" value="NZ_JAWLNX010000008.1"/>
</dbReference>
<name>A0ABU6AAI5_9PSEU</name>